<evidence type="ECO:0000313" key="2">
    <source>
        <dbReference type="Proteomes" id="UP000516117"/>
    </source>
</evidence>
<dbReference type="KEGG" id="tdf:H9L22_05590"/>
<dbReference type="Proteomes" id="UP000516117">
    <property type="component" value="Chromosome"/>
</dbReference>
<dbReference type="EMBL" id="CP060789">
    <property type="protein sequence ID" value="QNP56824.1"/>
    <property type="molecule type" value="Genomic_DNA"/>
</dbReference>
<evidence type="ECO:0000313" key="1">
    <source>
        <dbReference type="EMBL" id="QNP56824.1"/>
    </source>
</evidence>
<dbReference type="AlphaFoldDB" id="A0A7H0H8F8"/>
<protein>
    <submittedName>
        <fullName evidence="1">Uncharacterized protein</fullName>
    </submittedName>
</protein>
<dbReference type="RefSeq" id="WP_187721923.1">
    <property type="nucleotide sequence ID" value="NZ_BAABBL010000003.1"/>
</dbReference>
<keyword evidence="2" id="KW-1185">Reference proteome</keyword>
<accession>A0A7H0H8F8</accession>
<name>A0A7H0H8F8_9ACTN</name>
<reference evidence="1 2" key="1">
    <citation type="submission" date="2020-08" db="EMBL/GenBank/DDBJ databases">
        <title>Genome sequence of Tessaracoccus defluvii JCM 17540T.</title>
        <authorList>
            <person name="Hyun D.-W."/>
            <person name="Bae J.-W."/>
        </authorList>
    </citation>
    <scope>NUCLEOTIDE SEQUENCE [LARGE SCALE GENOMIC DNA]</scope>
    <source>
        <strain evidence="1 2">JCM 17540</strain>
    </source>
</reference>
<gene>
    <name evidence="1" type="ORF">H9L22_05590</name>
</gene>
<organism evidence="1 2">
    <name type="scientific">Tessaracoccus defluvii</name>
    <dbReference type="NCBI Taxonomy" id="1285901"/>
    <lineage>
        <taxon>Bacteria</taxon>
        <taxon>Bacillati</taxon>
        <taxon>Actinomycetota</taxon>
        <taxon>Actinomycetes</taxon>
        <taxon>Propionibacteriales</taxon>
        <taxon>Propionibacteriaceae</taxon>
        <taxon>Tessaracoccus</taxon>
    </lineage>
</organism>
<proteinExistence type="predicted"/>
<sequence length="48" mass="5312">MPASPFEAADIVPPEREFCLYVVATDDAWIPFKDDWGIPSDLLSVCPS</sequence>